<organism evidence="1 2">
    <name type="scientific">Azospirillum oleiclasticum</name>
    <dbReference type="NCBI Taxonomy" id="2735135"/>
    <lineage>
        <taxon>Bacteria</taxon>
        <taxon>Pseudomonadati</taxon>
        <taxon>Pseudomonadota</taxon>
        <taxon>Alphaproteobacteria</taxon>
        <taxon>Rhodospirillales</taxon>
        <taxon>Azospirillaceae</taxon>
        <taxon>Azospirillum</taxon>
    </lineage>
</organism>
<proteinExistence type="predicted"/>
<dbReference type="InterPro" id="IPR008775">
    <property type="entry name" value="Phytyl_CoA_dOase-like"/>
</dbReference>
<sequence>MQIGHYGNTMKLVAPEEQRIFKEDIEARGFLPTRYGTGLKPVRFDVARFDFPGEIKRLLVDKGLVRAADLVESDSLSNLHRLIPDELRRLDEGELNEVARSFYDTDAGFLAVYHRFIRDVLRPLFDGDLLFQATPTIRFHFPKPEGFAWKPRYHTDIMLGHPPQEVNVWIPCTRVFGTNSMAIAPLDESEAVLRELDHDLEALALRVQTDDAFAARIAAMSRPVVMDPGEFLLFDSRCLHATQKNETDATRISLDIRVLPVDEWRAMRMIYRGTGRRRMPFDRGHYYDQRLVSELAL</sequence>
<keyword evidence="2" id="KW-1185">Reference proteome</keyword>
<protein>
    <recommendedName>
        <fullName evidence="3">Phytanoyl-CoA dioxygenase</fullName>
    </recommendedName>
</protein>
<dbReference type="RefSeq" id="WP_180286664.1">
    <property type="nucleotide sequence ID" value="NZ_JABFDB010000046.1"/>
</dbReference>
<dbReference type="SUPFAM" id="SSF51197">
    <property type="entry name" value="Clavaminate synthase-like"/>
    <property type="match status" value="1"/>
</dbReference>
<comment type="caution">
    <text evidence="1">The sequence shown here is derived from an EMBL/GenBank/DDBJ whole genome shotgun (WGS) entry which is preliminary data.</text>
</comment>
<evidence type="ECO:0000313" key="1">
    <source>
        <dbReference type="EMBL" id="NYZ24890.1"/>
    </source>
</evidence>
<reference evidence="1 2" key="1">
    <citation type="submission" date="2020-05" db="EMBL/GenBank/DDBJ databases">
        <title>Azospirillum oleiclasticum sp. nov, a nitrogen-fixing and heavy crude oil-emulsifying bacterium isolated from the crude oil of Yumen Oilfield.</title>
        <authorList>
            <person name="Wu D."/>
            <person name="Cai M."/>
            <person name="Zhang X."/>
        </authorList>
    </citation>
    <scope>NUCLEOTIDE SEQUENCE [LARGE SCALE GENOMIC DNA]</scope>
    <source>
        <strain evidence="1 2">ROY-1-1-2</strain>
    </source>
</reference>
<name>A0ABX2TN77_9PROT</name>
<evidence type="ECO:0000313" key="2">
    <source>
        <dbReference type="Proteomes" id="UP000584642"/>
    </source>
</evidence>
<dbReference type="Gene3D" id="2.60.120.620">
    <property type="entry name" value="q2cbj1_9rhob like domain"/>
    <property type="match status" value="1"/>
</dbReference>
<gene>
    <name evidence="1" type="ORF">HND93_34745</name>
</gene>
<dbReference type="EMBL" id="JABFDB010000046">
    <property type="protein sequence ID" value="NYZ24890.1"/>
    <property type="molecule type" value="Genomic_DNA"/>
</dbReference>
<dbReference type="Pfam" id="PF05721">
    <property type="entry name" value="PhyH"/>
    <property type="match status" value="1"/>
</dbReference>
<evidence type="ECO:0008006" key="3">
    <source>
        <dbReference type="Google" id="ProtNLM"/>
    </source>
</evidence>
<accession>A0ABX2TN77</accession>
<dbReference type="Proteomes" id="UP000584642">
    <property type="component" value="Unassembled WGS sequence"/>
</dbReference>